<feature type="modified residue" description="4-aspartylphosphate" evidence="2">
    <location>
        <position position="52"/>
    </location>
</feature>
<dbReference type="InterPro" id="IPR011006">
    <property type="entry name" value="CheY-like_superfamily"/>
</dbReference>
<feature type="region of interest" description="Disordered" evidence="3">
    <location>
        <begin position="121"/>
        <end position="167"/>
    </location>
</feature>
<evidence type="ECO:0000256" key="2">
    <source>
        <dbReference type="PROSITE-ProRule" id="PRU00169"/>
    </source>
</evidence>
<dbReference type="InterPro" id="IPR001789">
    <property type="entry name" value="Sig_transdc_resp-reg_receiver"/>
</dbReference>
<evidence type="ECO:0000313" key="6">
    <source>
        <dbReference type="Proteomes" id="UP000228635"/>
    </source>
</evidence>
<evidence type="ECO:0000256" key="3">
    <source>
        <dbReference type="SAM" id="MobiDB-lite"/>
    </source>
</evidence>
<dbReference type="Pfam" id="PF00072">
    <property type="entry name" value="Response_reg"/>
    <property type="match status" value="1"/>
</dbReference>
<name>A0A2M6WIJ4_9BACT</name>
<dbReference type="SMART" id="SM00448">
    <property type="entry name" value="REC"/>
    <property type="match status" value="1"/>
</dbReference>
<sequence>MATILLVEDDRFLSSLLKNRLQKDAFEVETAMSGTEALEKLKTLRPDIVLLDIILPGKSGFEILEEIKSDPQIQNTPVIIISNLGQEGDVERMMKMGAKDYFVKARTSIEDIVKKVRNYLPEGSGVAPPVQPPLQSASPSESVPSLESQSPPQTPPQTPQQPPQPEV</sequence>
<dbReference type="PANTHER" id="PTHR44591">
    <property type="entry name" value="STRESS RESPONSE REGULATOR PROTEIN 1"/>
    <property type="match status" value="1"/>
</dbReference>
<dbReference type="EMBL" id="PFBA01000013">
    <property type="protein sequence ID" value="PIT92617.1"/>
    <property type="molecule type" value="Genomic_DNA"/>
</dbReference>
<organism evidence="5 6">
    <name type="scientific">Candidatus Harrisonbacteria bacterium CG10_big_fil_rev_8_21_14_0_10_42_17</name>
    <dbReference type="NCBI Taxonomy" id="1974584"/>
    <lineage>
        <taxon>Bacteria</taxon>
        <taxon>Candidatus Harrisoniibacteriota</taxon>
    </lineage>
</organism>
<dbReference type="InterPro" id="IPR050595">
    <property type="entry name" value="Bact_response_regulator"/>
</dbReference>
<accession>A0A2M6WIJ4</accession>
<feature type="compositionally biased region" description="Polar residues" evidence="3">
    <location>
        <begin position="133"/>
        <end position="147"/>
    </location>
</feature>
<evidence type="ECO:0000259" key="4">
    <source>
        <dbReference type="PROSITE" id="PS50110"/>
    </source>
</evidence>
<dbReference type="GO" id="GO:0000160">
    <property type="term" value="P:phosphorelay signal transduction system"/>
    <property type="evidence" value="ECO:0007669"/>
    <property type="project" value="InterPro"/>
</dbReference>
<dbReference type="Gene3D" id="3.40.50.2300">
    <property type="match status" value="1"/>
</dbReference>
<dbReference type="PROSITE" id="PS50110">
    <property type="entry name" value="RESPONSE_REGULATORY"/>
    <property type="match status" value="1"/>
</dbReference>
<dbReference type="Proteomes" id="UP000228635">
    <property type="component" value="Unassembled WGS sequence"/>
</dbReference>
<dbReference type="PANTHER" id="PTHR44591:SF3">
    <property type="entry name" value="RESPONSE REGULATORY DOMAIN-CONTAINING PROTEIN"/>
    <property type="match status" value="1"/>
</dbReference>
<dbReference type="SUPFAM" id="SSF52172">
    <property type="entry name" value="CheY-like"/>
    <property type="match status" value="1"/>
</dbReference>
<feature type="domain" description="Response regulatory" evidence="4">
    <location>
        <begin position="3"/>
        <end position="119"/>
    </location>
</feature>
<comment type="caution">
    <text evidence="5">The sequence shown here is derived from an EMBL/GenBank/DDBJ whole genome shotgun (WGS) entry which is preliminary data.</text>
</comment>
<keyword evidence="1 2" id="KW-0597">Phosphoprotein</keyword>
<proteinExistence type="predicted"/>
<protein>
    <submittedName>
        <fullName evidence="5">Response regulator</fullName>
    </submittedName>
</protein>
<dbReference type="CDD" id="cd17574">
    <property type="entry name" value="REC_OmpR"/>
    <property type="match status" value="1"/>
</dbReference>
<feature type="compositionally biased region" description="Pro residues" evidence="3">
    <location>
        <begin position="152"/>
        <end position="167"/>
    </location>
</feature>
<dbReference type="AlphaFoldDB" id="A0A2M6WIJ4"/>
<evidence type="ECO:0000256" key="1">
    <source>
        <dbReference type="ARBA" id="ARBA00022553"/>
    </source>
</evidence>
<reference evidence="6" key="1">
    <citation type="submission" date="2017-09" db="EMBL/GenBank/DDBJ databases">
        <title>Depth-based differentiation of microbial function through sediment-hosted aquifers and enrichment of novel symbionts in the deep terrestrial subsurface.</title>
        <authorList>
            <person name="Probst A.J."/>
            <person name="Ladd B."/>
            <person name="Jarett J.K."/>
            <person name="Geller-Mcgrath D.E."/>
            <person name="Sieber C.M.K."/>
            <person name="Emerson J.B."/>
            <person name="Anantharaman K."/>
            <person name="Thomas B.C."/>
            <person name="Malmstrom R."/>
            <person name="Stieglmeier M."/>
            <person name="Klingl A."/>
            <person name="Woyke T."/>
            <person name="Ryan C.M."/>
            <person name="Banfield J.F."/>
        </authorList>
    </citation>
    <scope>NUCLEOTIDE SEQUENCE [LARGE SCALE GENOMIC DNA]</scope>
</reference>
<evidence type="ECO:0000313" key="5">
    <source>
        <dbReference type="EMBL" id="PIT92617.1"/>
    </source>
</evidence>
<gene>
    <name evidence="5" type="ORF">COU08_01310</name>
</gene>